<dbReference type="SUPFAM" id="SSF50677">
    <property type="entry name" value="ValRS/IleRS/LeuRS editing domain"/>
    <property type="match status" value="1"/>
</dbReference>
<gene>
    <name evidence="9" type="primary">leuS</name>
    <name evidence="15" type="ORF">A2196_05570</name>
</gene>
<dbReference type="PANTHER" id="PTHR43740:SF2">
    <property type="entry name" value="LEUCINE--TRNA LIGASE, MITOCHONDRIAL"/>
    <property type="match status" value="1"/>
</dbReference>
<dbReference type="Pfam" id="PF08264">
    <property type="entry name" value="Anticodon_1"/>
    <property type="match status" value="1"/>
</dbReference>
<evidence type="ECO:0000259" key="14">
    <source>
        <dbReference type="Pfam" id="PF13603"/>
    </source>
</evidence>
<dbReference type="FunFam" id="3.40.50.620:FF:000060">
    <property type="entry name" value="Leucine--tRNA ligase"/>
    <property type="match status" value="1"/>
</dbReference>
<feature type="binding site" evidence="9">
    <location>
        <position position="648"/>
    </location>
    <ligand>
        <name>ATP</name>
        <dbReference type="ChEBI" id="CHEBI:30616"/>
    </ligand>
</feature>
<dbReference type="InterPro" id="IPR015413">
    <property type="entry name" value="Methionyl/Leucyl_tRNA_Synth"/>
</dbReference>
<dbReference type="InterPro" id="IPR009080">
    <property type="entry name" value="tRNAsynth_Ia_anticodon-bd"/>
</dbReference>
<dbReference type="InterPro" id="IPR002302">
    <property type="entry name" value="Leu-tRNA-ligase"/>
</dbReference>
<feature type="domain" description="Methionyl/Leucyl tRNA synthetase" evidence="13">
    <location>
        <begin position="57"/>
        <end position="202"/>
    </location>
</feature>
<dbReference type="PROSITE" id="PS00178">
    <property type="entry name" value="AA_TRNA_LIGASE_I"/>
    <property type="match status" value="1"/>
</dbReference>
<accession>A0A1F5HF73</accession>
<organism evidence="15 16">
    <name type="scientific">Candidatus Curtissbacteria bacterium RIFOXYA1_FULL_41_14</name>
    <dbReference type="NCBI Taxonomy" id="1797737"/>
    <lineage>
        <taxon>Bacteria</taxon>
        <taxon>Candidatus Curtissiibacteriota</taxon>
    </lineage>
</organism>
<keyword evidence="6 9" id="KW-0648">Protein biosynthesis</keyword>
<comment type="catalytic activity">
    <reaction evidence="8 9">
        <text>tRNA(Leu) + L-leucine + ATP = L-leucyl-tRNA(Leu) + AMP + diphosphate</text>
        <dbReference type="Rhea" id="RHEA:11688"/>
        <dbReference type="Rhea" id="RHEA-COMP:9613"/>
        <dbReference type="Rhea" id="RHEA-COMP:9622"/>
        <dbReference type="ChEBI" id="CHEBI:30616"/>
        <dbReference type="ChEBI" id="CHEBI:33019"/>
        <dbReference type="ChEBI" id="CHEBI:57427"/>
        <dbReference type="ChEBI" id="CHEBI:78442"/>
        <dbReference type="ChEBI" id="CHEBI:78494"/>
        <dbReference type="ChEBI" id="CHEBI:456215"/>
        <dbReference type="EC" id="6.1.1.4"/>
    </reaction>
</comment>
<dbReference type="InterPro" id="IPR001412">
    <property type="entry name" value="aa-tRNA-synth_I_CS"/>
</dbReference>
<dbReference type="SUPFAM" id="SSF47323">
    <property type="entry name" value="Anticodon-binding domain of a subclass of class I aminoacyl-tRNA synthetases"/>
    <property type="match status" value="1"/>
</dbReference>
<dbReference type="GO" id="GO:0002161">
    <property type="term" value="F:aminoacyl-tRNA deacylase activity"/>
    <property type="evidence" value="ECO:0007669"/>
    <property type="project" value="InterPro"/>
</dbReference>
<keyword evidence="5 9" id="KW-0067">ATP-binding</keyword>
<keyword evidence="4 9" id="KW-0547">Nucleotide-binding</keyword>
<dbReference type="CDD" id="cd07958">
    <property type="entry name" value="Anticodon_Ia_Leu_BEm"/>
    <property type="match status" value="1"/>
</dbReference>
<dbReference type="InterPro" id="IPR002300">
    <property type="entry name" value="aa-tRNA-synth_Ia"/>
</dbReference>
<dbReference type="InterPro" id="IPR013155">
    <property type="entry name" value="M/V/L/I-tRNA-synth_anticd-bd"/>
</dbReference>
<keyword evidence="2 9" id="KW-0963">Cytoplasm</keyword>
<dbReference type="HAMAP" id="MF_00049_B">
    <property type="entry name" value="Leu_tRNA_synth_B"/>
    <property type="match status" value="1"/>
</dbReference>
<dbReference type="FunFam" id="1.10.730.10:FF:000002">
    <property type="entry name" value="Leucine--tRNA ligase"/>
    <property type="match status" value="1"/>
</dbReference>
<proteinExistence type="inferred from homology"/>
<dbReference type="EC" id="6.1.1.4" evidence="9"/>
<comment type="similarity">
    <text evidence="1 9 10">Belongs to the class-I aminoacyl-tRNA synthetase family.</text>
</comment>
<evidence type="ECO:0000256" key="4">
    <source>
        <dbReference type="ARBA" id="ARBA00022741"/>
    </source>
</evidence>
<dbReference type="Proteomes" id="UP000176751">
    <property type="component" value="Unassembled WGS sequence"/>
</dbReference>
<dbReference type="NCBIfam" id="TIGR00396">
    <property type="entry name" value="leuS_bact"/>
    <property type="match status" value="1"/>
</dbReference>
<feature type="short sequence motif" description="'KMSKS' region" evidence="9">
    <location>
        <begin position="645"/>
        <end position="649"/>
    </location>
</feature>
<feature type="domain" description="Methionyl/Valyl/Leucyl/Isoleucyl-tRNA synthetase anticodon-binding" evidence="12">
    <location>
        <begin position="712"/>
        <end position="852"/>
    </location>
</feature>
<evidence type="ECO:0000313" key="15">
    <source>
        <dbReference type="EMBL" id="OGE02675.1"/>
    </source>
</evidence>
<dbReference type="PRINTS" id="PR00985">
    <property type="entry name" value="TRNASYNTHLEU"/>
</dbReference>
<protein>
    <recommendedName>
        <fullName evidence="9">Leucine--tRNA ligase</fullName>
        <ecNumber evidence="9">6.1.1.4</ecNumber>
    </recommendedName>
    <alternativeName>
        <fullName evidence="9">Leucyl-tRNA synthetase</fullName>
        <shortName evidence="9">LeuRS</shortName>
    </alternativeName>
</protein>
<evidence type="ECO:0000256" key="2">
    <source>
        <dbReference type="ARBA" id="ARBA00022490"/>
    </source>
</evidence>
<dbReference type="Pfam" id="PF00133">
    <property type="entry name" value="tRNA-synt_1"/>
    <property type="match status" value="1"/>
</dbReference>
<feature type="domain" description="Aminoacyl-tRNA synthetase class Ia" evidence="11">
    <location>
        <begin position="455"/>
        <end position="677"/>
    </location>
</feature>
<dbReference type="GO" id="GO:0004823">
    <property type="term" value="F:leucine-tRNA ligase activity"/>
    <property type="evidence" value="ECO:0007669"/>
    <property type="project" value="UniProtKB-UniRule"/>
</dbReference>
<dbReference type="GO" id="GO:0005829">
    <property type="term" value="C:cytosol"/>
    <property type="evidence" value="ECO:0007669"/>
    <property type="project" value="TreeGrafter"/>
</dbReference>
<dbReference type="Gene3D" id="3.10.20.590">
    <property type="match status" value="1"/>
</dbReference>
<dbReference type="GO" id="GO:0006429">
    <property type="term" value="P:leucyl-tRNA aminoacylation"/>
    <property type="evidence" value="ECO:0007669"/>
    <property type="project" value="UniProtKB-UniRule"/>
</dbReference>
<comment type="caution">
    <text evidence="15">The sequence shown here is derived from an EMBL/GenBank/DDBJ whole genome shotgun (WGS) entry which is preliminary data.</text>
</comment>
<keyword evidence="7 9" id="KW-0030">Aminoacyl-tRNA synthetase</keyword>
<keyword evidence="3 9" id="KW-0436">Ligase</keyword>
<dbReference type="PANTHER" id="PTHR43740">
    <property type="entry name" value="LEUCYL-TRNA SYNTHETASE"/>
    <property type="match status" value="1"/>
</dbReference>
<evidence type="ECO:0000256" key="1">
    <source>
        <dbReference type="ARBA" id="ARBA00005594"/>
    </source>
</evidence>
<dbReference type="InterPro" id="IPR014729">
    <property type="entry name" value="Rossmann-like_a/b/a_fold"/>
</dbReference>
<name>A0A1F5HF73_9BACT</name>
<dbReference type="InterPro" id="IPR025709">
    <property type="entry name" value="Leu_tRNA-synth_edit"/>
</dbReference>
<dbReference type="Pfam" id="PF09334">
    <property type="entry name" value="tRNA-synt_1g"/>
    <property type="match status" value="1"/>
</dbReference>
<reference evidence="15 16" key="1">
    <citation type="journal article" date="2016" name="Nat. Commun.">
        <title>Thousands of microbial genomes shed light on interconnected biogeochemical processes in an aquifer system.</title>
        <authorList>
            <person name="Anantharaman K."/>
            <person name="Brown C.T."/>
            <person name="Hug L.A."/>
            <person name="Sharon I."/>
            <person name="Castelle C.J."/>
            <person name="Probst A.J."/>
            <person name="Thomas B.C."/>
            <person name="Singh A."/>
            <person name="Wilkins M.J."/>
            <person name="Karaoz U."/>
            <person name="Brodie E.L."/>
            <person name="Williams K.H."/>
            <person name="Hubbard S.S."/>
            <person name="Banfield J.F."/>
        </authorList>
    </citation>
    <scope>NUCLEOTIDE SEQUENCE [LARGE SCALE GENOMIC DNA]</scope>
</reference>
<comment type="subcellular location">
    <subcellularLocation>
        <location evidence="9">Cytoplasm</location>
    </subcellularLocation>
</comment>
<evidence type="ECO:0000256" key="3">
    <source>
        <dbReference type="ARBA" id="ARBA00022598"/>
    </source>
</evidence>
<evidence type="ECO:0000256" key="8">
    <source>
        <dbReference type="ARBA" id="ARBA00047469"/>
    </source>
</evidence>
<dbReference type="Pfam" id="PF13603">
    <property type="entry name" value="tRNA-synt_1_2"/>
    <property type="match status" value="1"/>
</dbReference>
<evidence type="ECO:0000259" key="12">
    <source>
        <dbReference type="Pfam" id="PF08264"/>
    </source>
</evidence>
<evidence type="ECO:0000259" key="11">
    <source>
        <dbReference type="Pfam" id="PF00133"/>
    </source>
</evidence>
<dbReference type="AlphaFoldDB" id="A0A1F5HF73"/>
<dbReference type="SUPFAM" id="SSF52374">
    <property type="entry name" value="Nucleotidylyl transferase"/>
    <property type="match status" value="1"/>
</dbReference>
<dbReference type="InterPro" id="IPR009008">
    <property type="entry name" value="Val/Leu/Ile-tRNA-synth_edit"/>
</dbReference>
<dbReference type="GO" id="GO:0005524">
    <property type="term" value="F:ATP binding"/>
    <property type="evidence" value="ECO:0007669"/>
    <property type="project" value="UniProtKB-UniRule"/>
</dbReference>
<dbReference type="STRING" id="1797737.A2196_05570"/>
<evidence type="ECO:0000256" key="6">
    <source>
        <dbReference type="ARBA" id="ARBA00022917"/>
    </source>
</evidence>
<evidence type="ECO:0000256" key="7">
    <source>
        <dbReference type="ARBA" id="ARBA00023146"/>
    </source>
</evidence>
<feature type="domain" description="Leucyl-tRNA synthetase editing" evidence="14">
    <location>
        <begin position="239"/>
        <end position="442"/>
    </location>
</feature>
<evidence type="ECO:0000256" key="5">
    <source>
        <dbReference type="ARBA" id="ARBA00022840"/>
    </source>
</evidence>
<evidence type="ECO:0000256" key="10">
    <source>
        <dbReference type="RuleBase" id="RU363035"/>
    </source>
</evidence>
<dbReference type="Gene3D" id="1.10.730.10">
    <property type="entry name" value="Isoleucyl-tRNA Synthetase, Domain 1"/>
    <property type="match status" value="1"/>
</dbReference>
<comment type="caution">
    <text evidence="9">Lacks conserved residue(s) required for the propagation of feature annotation.</text>
</comment>
<dbReference type="EMBL" id="MFCA01000011">
    <property type="protein sequence ID" value="OGE02675.1"/>
    <property type="molecule type" value="Genomic_DNA"/>
</dbReference>
<evidence type="ECO:0000256" key="9">
    <source>
        <dbReference type="HAMAP-Rule" id="MF_00049"/>
    </source>
</evidence>
<dbReference type="Gene3D" id="3.40.50.620">
    <property type="entry name" value="HUPs"/>
    <property type="match status" value="2"/>
</dbReference>
<evidence type="ECO:0000313" key="16">
    <source>
        <dbReference type="Proteomes" id="UP000176751"/>
    </source>
</evidence>
<sequence length="890" mass="101846">MESKWPHSATQSGASRGKQAYNPDIIESKWQKLWEQEGFWQAVDFSRKPKFYTLIEFPYPSGAGLHVGHIRSWSAMDAYARKKRMQGYNVLYPIGWDAFGLPAENYALKMGVHPSKIVPENIKKFKAQIKSLGLSFDWSREIDTTDSKYYRWTQWIFLQFFKKGLAYQDDVPVNWCRSCKTNLADEEVLADGTHERCGTKTEKRMQKQWLLRITKYADRLLADLATVDYPQMISQQQINWIGRKEGIDISYEVEGVVEKIVCFTTRPDTNFGATFIVVGPEHPFVKKLSNSKFQPVLDRVETRSGIPNSTKEQIRKYVERATNKSEIERIAEGRKKTGVFTGFYAINQLNGNRLPVWISDFVLGHVGTGAVVGVPGHDKRDFEFAKQFKLPVVRVVVGSDKDRSSITRIEQVQEAEGTMINSEFLNGLGIHEATKVIMDHLEKKGWGERVTTYHLRDWVFSRQHYWGEPIPIIYCRKCWEVKSEKLKVKSVEGRDFRIINSQEYAIVPVPQEDLPVELPYLAKYEPTGTGESPLALAKNWVNVSCPNCKGKARRETDTMPNWAGSNWYFLRYLDPENSKALAARKKMDYWMPVDLYQGGFEHTTLHLLYSRFVYKFLYDAGVVPTSEPYAKRRAHGIVLGADSRKMSKSFGNVVNPEEIVEKYGADTLRVYEMFMGPFDRTIAWSQEGVEGCSRFLRKVWRLVLNRVGTGSDSELIGKLEKTIEKVSEDIEVTKFNTAVAAMMEFVNAWQDSSKGLSRSDAEKFLLILAPFAPHIAEELWQRVKGTTSGQSTTSTKGSENPKACDTRDTLDSIHLQLWPKYDPKLAEANEIVLVIQVNGRVRDKIAVERGIDQEQAQKLALESSKVTKYLGKVKPKRTIFVHNRLINFVV</sequence>
<evidence type="ECO:0000259" key="13">
    <source>
        <dbReference type="Pfam" id="PF09334"/>
    </source>
</evidence>